<proteinExistence type="predicted"/>
<gene>
    <name evidence="3" type="ORF">A4H97_20315</name>
</gene>
<dbReference type="InterPro" id="IPR011234">
    <property type="entry name" value="Fumarylacetoacetase-like_C"/>
</dbReference>
<dbReference type="OrthoDB" id="9805307at2"/>
<dbReference type="Pfam" id="PF01557">
    <property type="entry name" value="FAA_hydrolase"/>
    <property type="match status" value="1"/>
</dbReference>
<evidence type="ECO:0000259" key="2">
    <source>
        <dbReference type="Pfam" id="PF01557"/>
    </source>
</evidence>
<dbReference type="STRING" id="354355.SAMN05660816_05010"/>
<keyword evidence="3" id="KW-0413">Isomerase</keyword>
<evidence type="ECO:0000256" key="1">
    <source>
        <dbReference type="ARBA" id="ARBA00022723"/>
    </source>
</evidence>
<dbReference type="EMBL" id="LVXG01000002">
    <property type="protein sequence ID" value="OQP55934.1"/>
    <property type="molecule type" value="Genomic_DNA"/>
</dbReference>
<dbReference type="GO" id="GO:0018773">
    <property type="term" value="F:acetylpyruvate hydrolase activity"/>
    <property type="evidence" value="ECO:0007669"/>
    <property type="project" value="TreeGrafter"/>
</dbReference>
<dbReference type="Proteomes" id="UP000192610">
    <property type="component" value="Unassembled WGS sequence"/>
</dbReference>
<sequence>MKIFCVGRNYVAHAKELGNEVPDEPIVFMKPKSALLQAHTPFYYPEFTNELHYECELVLRISKNGKYIQDRFASKYYDAVTVGIDFTARDIQNELKEKGLPWEKAKAWDNSAVIGKWIPLTNVKNKKDINFCLYKNKELVQQGNSGLMMNNFDKVVAYISNYFSVNIGDLVFTGTPAGVGECVVGDELEAFIEDDSLLSLEIK</sequence>
<dbReference type="AlphaFoldDB" id="A0A1V9FC37"/>
<dbReference type="PANTHER" id="PTHR11820:SF7">
    <property type="entry name" value="ACYLPYRUVASE FAHD1, MITOCHONDRIAL"/>
    <property type="match status" value="1"/>
</dbReference>
<dbReference type="RefSeq" id="WP_081197141.1">
    <property type="nucleotide sequence ID" value="NZ_FOCZ01000010.1"/>
</dbReference>
<keyword evidence="4" id="KW-1185">Reference proteome</keyword>
<dbReference type="SUPFAM" id="SSF56529">
    <property type="entry name" value="FAH"/>
    <property type="match status" value="1"/>
</dbReference>
<protein>
    <submittedName>
        <fullName evidence="3">2-hydroxyhepta-2,4-diene-1,7-dioate isomerase</fullName>
    </submittedName>
</protein>
<feature type="domain" description="Fumarylacetoacetase-like C-terminal" evidence="2">
    <location>
        <begin position="2"/>
        <end position="202"/>
    </location>
</feature>
<name>A0A1V9FC37_9BACT</name>
<keyword evidence="1" id="KW-0479">Metal-binding</keyword>
<reference evidence="4" key="1">
    <citation type="submission" date="2016-04" db="EMBL/GenBank/DDBJ databases">
        <authorList>
            <person name="Chen L."/>
            <person name="Zhuang W."/>
            <person name="Wang G."/>
        </authorList>
    </citation>
    <scope>NUCLEOTIDE SEQUENCE [LARGE SCALE GENOMIC DNA]</scope>
    <source>
        <strain evidence="4">17621</strain>
    </source>
</reference>
<evidence type="ECO:0000313" key="4">
    <source>
        <dbReference type="Proteomes" id="UP000192610"/>
    </source>
</evidence>
<dbReference type="PANTHER" id="PTHR11820">
    <property type="entry name" value="ACYLPYRUVASE"/>
    <property type="match status" value="1"/>
</dbReference>
<evidence type="ECO:0000313" key="3">
    <source>
        <dbReference type="EMBL" id="OQP55934.1"/>
    </source>
</evidence>
<dbReference type="InterPro" id="IPR036663">
    <property type="entry name" value="Fumarylacetoacetase_C_sf"/>
</dbReference>
<comment type="caution">
    <text evidence="3">The sequence shown here is derived from an EMBL/GenBank/DDBJ whole genome shotgun (WGS) entry which is preliminary data.</text>
</comment>
<dbReference type="GO" id="GO:0046872">
    <property type="term" value="F:metal ion binding"/>
    <property type="evidence" value="ECO:0007669"/>
    <property type="project" value="UniProtKB-KW"/>
</dbReference>
<organism evidence="3 4">
    <name type="scientific">Niastella yeongjuensis</name>
    <dbReference type="NCBI Taxonomy" id="354355"/>
    <lineage>
        <taxon>Bacteria</taxon>
        <taxon>Pseudomonadati</taxon>
        <taxon>Bacteroidota</taxon>
        <taxon>Chitinophagia</taxon>
        <taxon>Chitinophagales</taxon>
        <taxon>Chitinophagaceae</taxon>
        <taxon>Niastella</taxon>
    </lineage>
</organism>
<dbReference type="Gene3D" id="3.90.850.10">
    <property type="entry name" value="Fumarylacetoacetase-like, C-terminal domain"/>
    <property type="match status" value="1"/>
</dbReference>
<accession>A0A1V9FC37</accession>
<dbReference type="GO" id="GO:0016853">
    <property type="term" value="F:isomerase activity"/>
    <property type="evidence" value="ECO:0007669"/>
    <property type="project" value="UniProtKB-KW"/>
</dbReference>